<evidence type="ECO:0000256" key="2">
    <source>
        <dbReference type="ARBA" id="ARBA00009765"/>
    </source>
</evidence>
<dbReference type="SUPFAM" id="SSF143865">
    <property type="entry name" value="CorA soluble domain-like"/>
    <property type="match status" value="1"/>
</dbReference>
<comment type="similarity">
    <text evidence="2">Belongs to the CorA metal ion transporter (MIT) (TC 1.A.35) family.</text>
</comment>
<evidence type="ECO:0000256" key="6">
    <source>
        <dbReference type="SAM" id="Phobius"/>
    </source>
</evidence>
<dbReference type="CDD" id="cd12827">
    <property type="entry name" value="EcCorA_ZntB-like_u2"/>
    <property type="match status" value="1"/>
</dbReference>
<dbReference type="EMBL" id="PQAP01000051">
    <property type="protein sequence ID" value="PWB73628.1"/>
    <property type="molecule type" value="Genomic_DNA"/>
</dbReference>
<evidence type="ECO:0000313" key="7">
    <source>
        <dbReference type="EMBL" id="PWB73628.1"/>
    </source>
</evidence>
<dbReference type="InterPro" id="IPR002523">
    <property type="entry name" value="MgTranspt_CorA/ZnTranspt_ZntB"/>
</dbReference>
<dbReference type="InterPro" id="IPR045861">
    <property type="entry name" value="CorA_cytoplasmic_dom"/>
</dbReference>
<organism evidence="7 8">
    <name type="scientific">candidate division GN15 bacterium</name>
    <dbReference type="NCBI Taxonomy" id="2072418"/>
    <lineage>
        <taxon>Bacteria</taxon>
        <taxon>candidate division GN15</taxon>
    </lineage>
</organism>
<comment type="subcellular location">
    <subcellularLocation>
        <location evidence="1">Membrane</location>
        <topology evidence="1">Multi-pass membrane protein</topology>
    </subcellularLocation>
</comment>
<dbReference type="AlphaFoldDB" id="A0A855X2R9"/>
<feature type="transmembrane region" description="Helical" evidence="6">
    <location>
        <begin position="279"/>
        <end position="299"/>
    </location>
</feature>
<evidence type="ECO:0000256" key="5">
    <source>
        <dbReference type="ARBA" id="ARBA00023136"/>
    </source>
</evidence>
<dbReference type="GO" id="GO:0046873">
    <property type="term" value="F:metal ion transmembrane transporter activity"/>
    <property type="evidence" value="ECO:0007669"/>
    <property type="project" value="InterPro"/>
</dbReference>
<reference evidence="7 8" key="1">
    <citation type="journal article" date="2018" name="ISME J.">
        <title>A methanotrophic archaeon couples anaerobic oxidation of methane to Fe(III) reduction.</title>
        <authorList>
            <person name="Cai C."/>
            <person name="Leu A.O."/>
            <person name="Xie G.J."/>
            <person name="Guo J."/>
            <person name="Feng Y."/>
            <person name="Zhao J.X."/>
            <person name="Tyson G.W."/>
            <person name="Yuan Z."/>
            <person name="Hu S."/>
        </authorList>
    </citation>
    <scope>NUCLEOTIDE SEQUENCE [LARGE SCALE GENOMIC DNA]</scope>
    <source>
        <strain evidence="7">FeB_12</strain>
    </source>
</reference>
<feature type="transmembrane region" description="Helical" evidence="6">
    <location>
        <begin position="249"/>
        <end position="267"/>
    </location>
</feature>
<sequence>MVRHYQILDRKLVEVPEGPCEITIYVNPDEAERRYLLNDLKLDEHTFHSAMDPDELSRVEFEPEHVALIFKRPKNYSVQDQFLFKVGSTGAFLFKDRLIVVLAEDAPVFDGIQYNRQFSPAGLVLKLIFRSIVHFREHLKIISKISDELQDKINTALENRHLINLFTLQKSLVYYLNSINSNGALIEKLKINATRIGFTAEEVEMIDDTLIENSQCLKQADIYSNILASLMDARASIVSNNLNVLMKTLNIITIGIMVPTFVVSAFSMNVDIPFQHHPLAFALIMGLAVASVASFLLFWRYKKW</sequence>
<dbReference type="InterPro" id="IPR045863">
    <property type="entry name" value="CorA_TM1_TM2"/>
</dbReference>
<dbReference type="InterPro" id="IPR047199">
    <property type="entry name" value="CorA-like"/>
</dbReference>
<proteinExistence type="inferred from homology"/>
<gene>
    <name evidence="7" type="ORF">C3F09_05030</name>
</gene>
<keyword evidence="5 6" id="KW-0472">Membrane</keyword>
<keyword evidence="4 6" id="KW-1133">Transmembrane helix</keyword>
<protein>
    <submittedName>
        <fullName evidence="7">Divalent metal ion transporter</fullName>
    </submittedName>
</protein>
<dbReference type="PANTHER" id="PTHR47891">
    <property type="entry name" value="TRANSPORTER-RELATED"/>
    <property type="match status" value="1"/>
</dbReference>
<evidence type="ECO:0000313" key="8">
    <source>
        <dbReference type="Proteomes" id="UP000250918"/>
    </source>
</evidence>
<name>A0A855X2R9_9BACT</name>
<accession>A0A855X2R9</accession>
<evidence type="ECO:0000256" key="1">
    <source>
        <dbReference type="ARBA" id="ARBA00004141"/>
    </source>
</evidence>
<dbReference type="Pfam" id="PF01544">
    <property type="entry name" value="CorA"/>
    <property type="match status" value="1"/>
</dbReference>
<dbReference type="GO" id="GO:0016020">
    <property type="term" value="C:membrane"/>
    <property type="evidence" value="ECO:0007669"/>
    <property type="project" value="UniProtKB-SubCell"/>
</dbReference>
<keyword evidence="3 6" id="KW-0812">Transmembrane</keyword>
<dbReference type="PANTHER" id="PTHR47891:SF2">
    <property type="entry name" value="MAGNESIUM AND COBALT TRANSPORTER"/>
    <property type="match status" value="1"/>
</dbReference>
<dbReference type="Gene3D" id="1.20.58.340">
    <property type="entry name" value="Magnesium transport protein CorA, transmembrane region"/>
    <property type="match status" value="2"/>
</dbReference>
<dbReference type="Gene3D" id="3.30.460.20">
    <property type="entry name" value="CorA soluble domain-like"/>
    <property type="match status" value="1"/>
</dbReference>
<evidence type="ECO:0000256" key="4">
    <source>
        <dbReference type="ARBA" id="ARBA00022989"/>
    </source>
</evidence>
<evidence type="ECO:0000256" key="3">
    <source>
        <dbReference type="ARBA" id="ARBA00022692"/>
    </source>
</evidence>
<comment type="caution">
    <text evidence="7">The sequence shown here is derived from an EMBL/GenBank/DDBJ whole genome shotgun (WGS) entry which is preliminary data.</text>
</comment>
<dbReference type="SUPFAM" id="SSF144083">
    <property type="entry name" value="Magnesium transport protein CorA, transmembrane region"/>
    <property type="match status" value="1"/>
</dbReference>
<dbReference type="Proteomes" id="UP000250918">
    <property type="component" value="Unassembled WGS sequence"/>
</dbReference>